<organism evidence="2">
    <name type="scientific">Lyngbya confervoides BDU141951</name>
    <dbReference type="NCBI Taxonomy" id="1574623"/>
    <lineage>
        <taxon>Bacteria</taxon>
        <taxon>Bacillati</taxon>
        <taxon>Cyanobacteriota</taxon>
        <taxon>Cyanophyceae</taxon>
        <taxon>Oscillatoriophycideae</taxon>
        <taxon>Oscillatoriales</taxon>
        <taxon>Microcoleaceae</taxon>
        <taxon>Lyngbya</taxon>
    </lineage>
</organism>
<reference evidence="2" key="2">
    <citation type="journal article" date="2015" name="Genome Announc.">
        <title>Draft Genome Sequence of Filamentous Marine Cyanobacterium Lyngbya confervoides Strain BDU141951.</title>
        <authorList>
            <person name="Chandrababunaidu M.M."/>
            <person name="Sen D."/>
            <person name="Tripathy S."/>
        </authorList>
    </citation>
    <scope>NUCLEOTIDE SEQUENCE</scope>
    <source>
        <strain evidence="2">BDU141951</strain>
    </source>
</reference>
<dbReference type="PANTHER" id="PTHR13696">
    <property type="entry name" value="P-LOOP CONTAINING NUCLEOSIDE TRIPHOSPHATE HYDROLASE"/>
    <property type="match status" value="1"/>
</dbReference>
<reference evidence="2" key="1">
    <citation type="submission" date="2014-11" db="EMBL/GenBank/DDBJ databases">
        <authorList>
            <person name="Malar M.C."/>
            <person name="Sen D."/>
            <person name="Tripathy S."/>
        </authorList>
    </citation>
    <scope>NUCLEOTIDE SEQUENCE</scope>
    <source>
        <strain evidence="2">BDU141951</strain>
    </source>
</reference>
<dbReference type="AlphaFoldDB" id="A0A0C1Y8E2"/>
<proteinExistence type="predicted"/>
<name>A0A0C1Y8E2_9CYAN</name>
<evidence type="ECO:0000259" key="1">
    <source>
        <dbReference type="Pfam" id="PF01656"/>
    </source>
</evidence>
<gene>
    <name evidence="2" type="ORF">QQ91_005390</name>
</gene>
<dbReference type="Gene3D" id="3.40.50.300">
    <property type="entry name" value="P-loop containing nucleotide triphosphate hydrolases"/>
    <property type="match status" value="1"/>
</dbReference>
<dbReference type="EMBL" id="JTHE02000003">
    <property type="protein sequence ID" value="NEV66541.1"/>
    <property type="molecule type" value="Genomic_DNA"/>
</dbReference>
<dbReference type="PIRSF" id="PIRSF009320">
    <property type="entry name" value="Nuc_binding_HP_1000"/>
    <property type="match status" value="1"/>
</dbReference>
<accession>A0A0C1Y8E2</accession>
<dbReference type="InterPro" id="IPR050678">
    <property type="entry name" value="DNA_Partitioning_ATPase"/>
</dbReference>
<evidence type="ECO:0000313" key="2">
    <source>
        <dbReference type="EMBL" id="NEV66541.1"/>
    </source>
</evidence>
<dbReference type="CDD" id="cd02042">
    <property type="entry name" value="ParAB_family"/>
    <property type="match status" value="1"/>
</dbReference>
<reference evidence="2" key="3">
    <citation type="submission" date="2020-02" db="EMBL/GenBank/DDBJ databases">
        <authorList>
            <person name="Sarangi A.N."/>
            <person name="Ghosh S."/>
            <person name="Mukherjee M."/>
            <person name="Tripathy S."/>
        </authorList>
    </citation>
    <scope>NUCLEOTIDE SEQUENCE</scope>
    <source>
        <strain evidence="2">BDU141951</strain>
    </source>
</reference>
<dbReference type="PANTHER" id="PTHR13696:SF96">
    <property type="entry name" value="COBQ_COBB_MIND_PARA NUCLEOTIDE BINDING DOMAIN-CONTAINING PROTEIN"/>
    <property type="match status" value="1"/>
</dbReference>
<dbReference type="InterPro" id="IPR002586">
    <property type="entry name" value="CobQ/CobB/MinD/ParA_Nub-bd_dom"/>
</dbReference>
<dbReference type="SUPFAM" id="SSF52540">
    <property type="entry name" value="P-loop containing nucleoside triphosphate hydrolases"/>
    <property type="match status" value="1"/>
</dbReference>
<sequence>MTILAVVNQKGGCAKSTTSVHLAYWLQSQGHTVCVIDADAQRSSSIWLKGLIDVQIPYQVMQSPAALRQQVPTIAQQYDYCIVDGPAGLSDATKAILAGADLAIIPCQPTGVDLRSAADAIRLAWKIRKARQGLPDARVLFSRAVKGTRLKEEAIAILKKAKVPTFATIIHQRQIVADSFGQRATVFDLAGRSAIEASAEFEQLGKEIIRLRSATQHPATTRD</sequence>
<comment type="caution">
    <text evidence="2">The sequence shown here is derived from an EMBL/GenBank/DDBJ whole genome shotgun (WGS) entry which is preliminary data.</text>
</comment>
<dbReference type="InterPro" id="IPR027417">
    <property type="entry name" value="P-loop_NTPase"/>
</dbReference>
<feature type="domain" description="CobQ/CobB/MinD/ParA nucleotide binding" evidence="1">
    <location>
        <begin position="4"/>
        <end position="180"/>
    </location>
</feature>
<protein>
    <submittedName>
        <fullName evidence="2">AAA family ATPase</fullName>
    </submittedName>
</protein>
<dbReference type="Pfam" id="PF01656">
    <property type="entry name" value="CbiA"/>
    <property type="match status" value="1"/>
</dbReference>